<gene>
    <name evidence="3" type="ORF">SYV04_14950</name>
</gene>
<comment type="similarity">
    <text evidence="1">Belongs to the RelE toxin family.</text>
</comment>
<dbReference type="InterPro" id="IPR051803">
    <property type="entry name" value="TA_system_RelE-like_toxin"/>
</dbReference>
<sequence>MSRGTQLRWSLRARNDLVAIARFIASDDPAAARAWVEKLRGQARRAASTPLTGRRVPEVGRDDIREVLLRHYRIVYRVEPRGIVVLTVFEGHRLFPREPLPED</sequence>
<reference evidence="3 4" key="1">
    <citation type="submission" date="2023-12" db="EMBL/GenBank/DDBJ databases">
        <title>the genome sequence of Hyalangium sp. s54d21.</title>
        <authorList>
            <person name="Zhang X."/>
        </authorList>
    </citation>
    <scope>NUCLEOTIDE SEQUENCE [LARGE SCALE GENOMIC DNA]</scope>
    <source>
        <strain evidence="4">s54d21</strain>
    </source>
</reference>
<accession>A0ABU5H6J0</accession>
<comment type="caution">
    <text evidence="3">The sequence shown here is derived from an EMBL/GenBank/DDBJ whole genome shotgun (WGS) entry which is preliminary data.</text>
</comment>
<dbReference type="Proteomes" id="UP001291309">
    <property type="component" value="Unassembled WGS sequence"/>
</dbReference>
<dbReference type="InterPro" id="IPR035093">
    <property type="entry name" value="RelE/ParE_toxin_dom_sf"/>
</dbReference>
<evidence type="ECO:0000313" key="4">
    <source>
        <dbReference type="Proteomes" id="UP001291309"/>
    </source>
</evidence>
<dbReference type="InterPro" id="IPR007712">
    <property type="entry name" value="RelE/ParE_toxin"/>
</dbReference>
<evidence type="ECO:0000256" key="1">
    <source>
        <dbReference type="ARBA" id="ARBA00006226"/>
    </source>
</evidence>
<keyword evidence="4" id="KW-1185">Reference proteome</keyword>
<evidence type="ECO:0000313" key="3">
    <source>
        <dbReference type="EMBL" id="MDY7227710.1"/>
    </source>
</evidence>
<dbReference type="PANTHER" id="PTHR33755">
    <property type="entry name" value="TOXIN PARE1-RELATED"/>
    <property type="match status" value="1"/>
</dbReference>
<protein>
    <submittedName>
        <fullName evidence="3">Type II toxin-antitoxin system RelE/ParE family toxin</fullName>
    </submittedName>
</protein>
<evidence type="ECO:0000256" key="2">
    <source>
        <dbReference type="ARBA" id="ARBA00022649"/>
    </source>
</evidence>
<dbReference type="EMBL" id="JAXIVS010000004">
    <property type="protein sequence ID" value="MDY7227710.1"/>
    <property type="molecule type" value="Genomic_DNA"/>
</dbReference>
<dbReference type="RefSeq" id="WP_321546424.1">
    <property type="nucleotide sequence ID" value="NZ_JAXIVS010000004.1"/>
</dbReference>
<name>A0ABU5H6J0_9BACT</name>
<keyword evidence="2" id="KW-1277">Toxin-antitoxin system</keyword>
<dbReference type="Pfam" id="PF05016">
    <property type="entry name" value="ParE_toxin"/>
    <property type="match status" value="1"/>
</dbReference>
<dbReference type="Gene3D" id="3.30.2310.20">
    <property type="entry name" value="RelE-like"/>
    <property type="match status" value="1"/>
</dbReference>
<proteinExistence type="inferred from homology"/>
<organism evidence="3 4">
    <name type="scientific">Hyalangium rubrum</name>
    <dbReference type="NCBI Taxonomy" id="3103134"/>
    <lineage>
        <taxon>Bacteria</taxon>
        <taxon>Pseudomonadati</taxon>
        <taxon>Myxococcota</taxon>
        <taxon>Myxococcia</taxon>
        <taxon>Myxococcales</taxon>
        <taxon>Cystobacterineae</taxon>
        <taxon>Archangiaceae</taxon>
        <taxon>Hyalangium</taxon>
    </lineage>
</organism>